<sequence>MSKGSSNSLALSHHIWWRPVRALCEVRRILAAFPPSAAGFLQSRRQLINLIVPSSHPITITNSAMEPATANTSAKVSNGPAKPKKLKVFTSGSGAKRTGSRPRRIKALRDRDTRYDPDVINRLPRETLLALPVEVFNELPVDRLQYLSKEILDRVSPQRLLQIPNLATLPPEILVKFPPAVLAQLPTDTLLALWDPLKLPPEAVASLPQETLERLTPRILEQLPPEAHSLLPPRLQEMLKRMPFTTAELNHVSNAPHTSCAEGSRVAVFSIEPLSRTTERVPTFSIEPLRSTEETPTLSFAGQKTGGLHASPGEEPGSTTIPFAPCKAQLEAKPPPLPIRPLDTRPRSGEHAPASQPKESHLGVEGTNPQSQRRVSQSSSTHSRESRNRQSISRRQAVNSWLGNTTPAAAGPPPPGQDDVSILGELMDLRAERDALRDSKARLSDKVQEMELALWRDDMIRKEHEEKIAGLEKKLEVERAAVQEDKKKLMDRAMRMESNFRREAEFCKQHWGQFWDMITSKHPDDEVILGTLIFLRELVGEYREGLEKEKEGGKRKEVRIQELQSELDGLKPKARAGDTEMSQLKSAHEEELEETKQSLHEQIRKLQKFGKEQHHKAKTAAENHQKELAKLESELEAQHRQEMDKLISKTKEERDETVRLKMEKQHAIQMASLRAKHEEQIAHLARMHEQQLITQSQLAQQRGDKIHEENMEKLERINKRQLDTESQLGKAQEENELLHRERRMLHASIQQLQADTEMQQSQHQEAMSSLRTQKGHHPGQAVDGNLRALFQRLQFGIEVVTEPVNLGEVSLPPGSPLDPDGFAERHGEGSLRFLLRHILWNVVMNGFFSAPFGFGVFGNDGERSKLFGLYAAWQSVVASTQQEKTAAQEGESPKPPMIDLSVFLQDPEANRWRSSTFASIRSRTTNPAMAINNAKVKREILGALSAVSTALPEEITSKVEEIVSLAGDLALETGIHESHLGLLMPAAGTSVQIGQEFIDCEDEYTVSRTVENVELGVCPYFYRVGDGIGDFSTTWTIARGKVYIKR</sequence>
<name>A0AAN6XKG7_9PEZI</name>
<dbReference type="Proteomes" id="UP001303160">
    <property type="component" value="Unassembled WGS sequence"/>
</dbReference>
<evidence type="ECO:0000256" key="1">
    <source>
        <dbReference type="SAM" id="Coils"/>
    </source>
</evidence>
<protein>
    <submittedName>
        <fullName evidence="3">Uncharacterized protein</fullName>
    </submittedName>
</protein>
<gene>
    <name evidence="3" type="ORF">QBC40DRAFT_321916</name>
</gene>
<feature type="region of interest" description="Disordered" evidence="2">
    <location>
        <begin position="289"/>
        <end position="394"/>
    </location>
</feature>
<keyword evidence="1" id="KW-0175">Coiled coil</keyword>
<feature type="compositionally biased region" description="Low complexity" evidence="2">
    <location>
        <begin position="370"/>
        <end position="381"/>
    </location>
</feature>
<feature type="compositionally biased region" description="Basic and acidic residues" evidence="2">
    <location>
        <begin position="568"/>
        <end position="578"/>
    </location>
</feature>
<dbReference type="EMBL" id="MU863898">
    <property type="protein sequence ID" value="KAK4202349.1"/>
    <property type="molecule type" value="Genomic_DNA"/>
</dbReference>
<comment type="caution">
    <text evidence="3">The sequence shown here is derived from an EMBL/GenBank/DDBJ whole genome shotgun (WGS) entry which is preliminary data.</text>
</comment>
<dbReference type="AlphaFoldDB" id="A0AAN6XKG7"/>
<organism evidence="3 4">
    <name type="scientific">Triangularia verruculosa</name>
    <dbReference type="NCBI Taxonomy" id="2587418"/>
    <lineage>
        <taxon>Eukaryota</taxon>
        <taxon>Fungi</taxon>
        <taxon>Dikarya</taxon>
        <taxon>Ascomycota</taxon>
        <taxon>Pezizomycotina</taxon>
        <taxon>Sordariomycetes</taxon>
        <taxon>Sordariomycetidae</taxon>
        <taxon>Sordariales</taxon>
        <taxon>Podosporaceae</taxon>
        <taxon>Triangularia</taxon>
    </lineage>
</organism>
<reference evidence="3" key="2">
    <citation type="submission" date="2023-05" db="EMBL/GenBank/DDBJ databases">
        <authorList>
            <consortium name="Lawrence Berkeley National Laboratory"/>
            <person name="Steindorff A."/>
            <person name="Hensen N."/>
            <person name="Bonometti L."/>
            <person name="Westerberg I."/>
            <person name="Brannstrom I.O."/>
            <person name="Guillou S."/>
            <person name="Cros-Aarteil S."/>
            <person name="Calhoun S."/>
            <person name="Haridas S."/>
            <person name="Kuo A."/>
            <person name="Mondo S."/>
            <person name="Pangilinan J."/>
            <person name="Riley R."/>
            <person name="Labutti K."/>
            <person name="Andreopoulos B."/>
            <person name="Lipzen A."/>
            <person name="Chen C."/>
            <person name="Yanf M."/>
            <person name="Daum C."/>
            <person name="Ng V."/>
            <person name="Clum A."/>
            <person name="Ohm R."/>
            <person name="Martin F."/>
            <person name="Silar P."/>
            <person name="Natvig D."/>
            <person name="Lalanne C."/>
            <person name="Gautier V."/>
            <person name="Ament-Velasquez S.L."/>
            <person name="Kruys A."/>
            <person name="Hutchinson M.I."/>
            <person name="Powell A.J."/>
            <person name="Barry K."/>
            <person name="Miller A.N."/>
            <person name="Grigoriev I.V."/>
            <person name="Debuchy R."/>
            <person name="Gladieux P."/>
            <person name="Thoren M.H."/>
            <person name="Johannesson H."/>
        </authorList>
    </citation>
    <scope>NUCLEOTIDE SEQUENCE</scope>
    <source>
        <strain evidence="3">CBS 315.58</strain>
    </source>
</reference>
<evidence type="ECO:0000313" key="3">
    <source>
        <dbReference type="EMBL" id="KAK4202349.1"/>
    </source>
</evidence>
<feature type="compositionally biased region" description="Basic and acidic residues" evidence="2">
    <location>
        <begin position="586"/>
        <end position="597"/>
    </location>
</feature>
<evidence type="ECO:0000313" key="4">
    <source>
        <dbReference type="Proteomes" id="UP001303160"/>
    </source>
</evidence>
<evidence type="ECO:0000256" key="2">
    <source>
        <dbReference type="SAM" id="MobiDB-lite"/>
    </source>
</evidence>
<reference evidence="3" key="1">
    <citation type="journal article" date="2023" name="Mol. Phylogenet. Evol.">
        <title>Genome-scale phylogeny and comparative genomics of the fungal order Sordariales.</title>
        <authorList>
            <person name="Hensen N."/>
            <person name="Bonometti L."/>
            <person name="Westerberg I."/>
            <person name="Brannstrom I.O."/>
            <person name="Guillou S."/>
            <person name="Cros-Aarteil S."/>
            <person name="Calhoun S."/>
            <person name="Haridas S."/>
            <person name="Kuo A."/>
            <person name="Mondo S."/>
            <person name="Pangilinan J."/>
            <person name="Riley R."/>
            <person name="LaButti K."/>
            <person name="Andreopoulos B."/>
            <person name="Lipzen A."/>
            <person name="Chen C."/>
            <person name="Yan M."/>
            <person name="Daum C."/>
            <person name="Ng V."/>
            <person name="Clum A."/>
            <person name="Steindorff A."/>
            <person name="Ohm R.A."/>
            <person name="Martin F."/>
            <person name="Silar P."/>
            <person name="Natvig D.O."/>
            <person name="Lalanne C."/>
            <person name="Gautier V."/>
            <person name="Ament-Velasquez S.L."/>
            <person name="Kruys A."/>
            <person name="Hutchinson M.I."/>
            <person name="Powell A.J."/>
            <person name="Barry K."/>
            <person name="Miller A.N."/>
            <person name="Grigoriev I.V."/>
            <person name="Debuchy R."/>
            <person name="Gladieux P."/>
            <person name="Hiltunen Thoren M."/>
            <person name="Johannesson H."/>
        </authorList>
    </citation>
    <scope>NUCLEOTIDE SEQUENCE</scope>
    <source>
        <strain evidence="3">CBS 315.58</strain>
    </source>
</reference>
<proteinExistence type="predicted"/>
<feature type="region of interest" description="Disordered" evidence="2">
    <location>
        <begin position="568"/>
        <end position="597"/>
    </location>
</feature>
<keyword evidence="4" id="KW-1185">Reference proteome</keyword>
<feature type="coiled-coil region" evidence="1">
    <location>
        <begin position="426"/>
        <end position="499"/>
    </location>
</feature>
<accession>A0AAN6XKG7</accession>